<keyword evidence="3" id="KW-1185">Reference proteome</keyword>
<evidence type="ECO:0000313" key="3">
    <source>
        <dbReference type="Proteomes" id="UP001374535"/>
    </source>
</evidence>
<evidence type="ECO:0000313" key="2">
    <source>
        <dbReference type="EMBL" id="WVZ00488.1"/>
    </source>
</evidence>
<reference evidence="1 3" key="1">
    <citation type="journal article" date="2023" name="Life. Sci Alliance">
        <title>Evolutionary insights into 3D genome organization and epigenetic landscape of Vigna mungo.</title>
        <authorList>
            <person name="Junaid A."/>
            <person name="Singh B."/>
            <person name="Bhatia S."/>
        </authorList>
    </citation>
    <scope>NUCLEOTIDE SEQUENCE [LARGE SCALE GENOMIC DNA]</scope>
    <source>
        <strain evidence="1">Urdbean</strain>
    </source>
</reference>
<protein>
    <submittedName>
        <fullName evidence="1">Uncharacterized protein</fullName>
    </submittedName>
</protein>
<dbReference type="Proteomes" id="UP001374535">
    <property type="component" value="Chromosome 8"/>
</dbReference>
<dbReference type="EMBL" id="CP144693">
    <property type="protein sequence ID" value="WVZ00488.1"/>
    <property type="molecule type" value="Genomic_DNA"/>
</dbReference>
<gene>
    <name evidence="1" type="ORF">V8G54_026555</name>
    <name evidence="2" type="ORF">V8G54_026557</name>
</gene>
<organism evidence="1 3">
    <name type="scientific">Vigna mungo</name>
    <name type="common">Black gram</name>
    <name type="synonym">Phaseolus mungo</name>
    <dbReference type="NCBI Taxonomy" id="3915"/>
    <lineage>
        <taxon>Eukaryota</taxon>
        <taxon>Viridiplantae</taxon>
        <taxon>Streptophyta</taxon>
        <taxon>Embryophyta</taxon>
        <taxon>Tracheophyta</taxon>
        <taxon>Spermatophyta</taxon>
        <taxon>Magnoliopsida</taxon>
        <taxon>eudicotyledons</taxon>
        <taxon>Gunneridae</taxon>
        <taxon>Pentapetalae</taxon>
        <taxon>rosids</taxon>
        <taxon>fabids</taxon>
        <taxon>Fabales</taxon>
        <taxon>Fabaceae</taxon>
        <taxon>Papilionoideae</taxon>
        <taxon>50 kb inversion clade</taxon>
        <taxon>NPAAA clade</taxon>
        <taxon>indigoferoid/millettioid clade</taxon>
        <taxon>Phaseoleae</taxon>
        <taxon>Vigna</taxon>
    </lineage>
</organism>
<accession>A0AAQ3N184</accession>
<proteinExistence type="predicted"/>
<name>A0AAQ3N184_VIGMU</name>
<sequence>FLIKSDFLFRKPLLFGFRSNRISAFSPFSKLLGSFHQRTDSIQLTSLQFSFFNPRTGNSFPISDTTSSAPPRNKATIVAFKVFPSACNTNLMKSLLSVTDAIFCHPNTKSAVLSSQLFSVRKIVTFSGTGRSLMVNDTTTPKLAPPPPLIAQNRSSPMPFLSRRFPFTSTIFASITLS</sequence>
<feature type="non-terminal residue" evidence="1">
    <location>
        <position position="1"/>
    </location>
</feature>
<feature type="non-terminal residue" evidence="1">
    <location>
        <position position="178"/>
    </location>
</feature>
<dbReference type="EMBL" id="CP144693">
    <property type="protein sequence ID" value="WVZ00486.1"/>
    <property type="molecule type" value="Genomic_DNA"/>
</dbReference>
<evidence type="ECO:0000313" key="1">
    <source>
        <dbReference type="EMBL" id="WVZ00486.1"/>
    </source>
</evidence>
<reference evidence="1" key="2">
    <citation type="submission" date="2024-01" db="EMBL/GenBank/DDBJ databases">
        <authorList>
            <person name="Junaid A."/>
            <person name="Bhatia S."/>
        </authorList>
    </citation>
    <scope>NUCLEOTIDE SEQUENCE</scope>
    <source>
        <strain evidence="1">Urdbean</strain>
        <tissue evidence="1">Leaf</tissue>
    </source>
</reference>
<dbReference type="AlphaFoldDB" id="A0AAQ3N184"/>